<gene>
    <name evidence="1" type="ORF">ACFO0B_03650</name>
</gene>
<evidence type="ECO:0000313" key="2">
    <source>
        <dbReference type="Proteomes" id="UP001595696"/>
    </source>
</evidence>
<organism evidence="1 2">
    <name type="scientific">Nocardia jiangsuensis</name>
    <dbReference type="NCBI Taxonomy" id="1691563"/>
    <lineage>
        <taxon>Bacteria</taxon>
        <taxon>Bacillati</taxon>
        <taxon>Actinomycetota</taxon>
        <taxon>Actinomycetes</taxon>
        <taxon>Mycobacteriales</taxon>
        <taxon>Nocardiaceae</taxon>
        <taxon>Nocardia</taxon>
    </lineage>
</organism>
<dbReference type="SUPFAM" id="SSF50475">
    <property type="entry name" value="FMN-binding split barrel"/>
    <property type="match status" value="1"/>
</dbReference>
<evidence type="ECO:0000313" key="1">
    <source>
        <dbReference type="EMBL" id="MFC3961078.1"/>
    </source>
</evidence>
<sequence length="155" mass="16606">MTSHEIQLTDGEVADRLSAILTSTSIDLATSKAGANWCSNAFFAERAGDPFRLLVVLESGGRTLDSLRANPQVGVKVVPTGFLEPFAQGVGTAAVRTESAAREEIFRTVVDKEPALRPFLSAPVEAVEITVDWWRVTHVGAGLLPGRVLERPAAH</sequence>
<dbReference type="EMBL" id="JBHSAX010000003">
    <property type="protein sequence ID" value="MFC3961078.1"/>
    <property type="molecule type" value="Genomic_DNA"/>
</dbReference>
<proteinExistence type="predicted"/>
<evidence type="ECO:0008006" key="3">
    <source>
        <dbReference type="Google" id="ProtNLM"/>
    </source>
</evidence>
<dbReference type="Proteomes" id="UP001595696">
    <property type="component" value="Unassembled WGS sequence"/>
</dbReference>
<keyword evidence="2" id="KW-1185">Reference proteome</keyword>
<name>A0ABV8DM09_9NOCA</name>
<accession>A0ABV8DM09</accession>
<reference evidence="2" key="1">
    <citation type="journal article" date="2019" name="Int. J. Syst. Evol. Microbiol.">
        <title>The Global Catalogue of Microorganisms (GCM) 10K type strain sequencing project: providing services to taxonomists for standard genome sequencing and annotation.</title>
        <authorList>
            <consortium name="The Broad Institute Genomics Platform"/>
            <consortium name="The Broad Institute Genome Sequencing Center for Infectious Disease"/>
            <person name="Wu L."/>
            <person name="Ma J."/>
        </authorList>
    </citation>
    <scope>NUCLEOTIDE SEQUENCE [LARGE SCALE GENOMIC DNA]</scope>
    <source>
        <strain evidence="2">CGMCC 4.7330</strain>
    </source>
</reference>
<comment type="caution">
    <text evidence="1">The sequence shown here is derived from an EMBL/GenBank/DDBJ whole genome shotgun (WGS) entry which is preliminary data.</text>
</comment>
<protein>
    <recommendedName>
        <fullName evidence="3">Pyridoxamine 5'-phosphate oxidase</fullName>
    </recommendedName>
</protein>
<dbReference type="RefSeq" id="WP_378610835.1">
    <property type="nucleotide sequence ID" value="NZ_JBHSAX010000003.1"/>
</dbReference>